<keyword evidence="1" id="KW-0472">Membrane</keyword>
<proteinExistence type="predicted"/>
<accession>A0A1Y5TAV9</accession>
<evidence type="ECO:0000313" key="3">
    <source>
        <dbReference type="Proteomes" id="UP000193900"/>
    </source>
</evidence>
<organism evidence="2 3">
    <name type="scientific">Roseisalinus antarcticus</name>
    <dbReference type="NCBI Taxonomy" id="254357"/>
    <lineage>
        <taxon>Bacteria</taxon>
        <taxon>Pseudomonadati</taxon>
        <taxon>Pseudomonadota</taxon>
        <taxon>Alphaproteobacteria</taxon>
        <taxon>Rhodobacterales</taxon>
        <taxon>Roseobacteraceae</taxon>
        <taxon>Roseisalinus</taxon>
    </lineage>
</organism>
<protein>
    <submittedName>
        <fullName evidence="2">Uncharacterized protein</fullName>
    </submittedName>
</protein>
<evidence type="ECO:0000313" key="2">
    <source>
        <dbReference type="EMBL" id="SLN59657.1"/>
    </source>
</evidence>
<dbReference type="AlphaFoldDB" id="A0A1Y5TAV9"/>
<reference evidence="2 3" key="1">
    <citation type="submission" date="2017-03" db="EMBL/GenBank/DDBJ databases">
        <authorList>
            <person name="Afonso C.L."/>
            <person name="Miller P.J."/>
            <person name="Scott M.A."/>
            <person name="Spackman E."/>
            <person name="Goraichik I."/>
            <person name="Dimitrov K.M."/>
            <person name="Suarez D.L."/>
            <person name="Swayne D.E."/>
        </authorList>
    </citation>
    <scope>NUCLEOTIDE SEQUENCE [LARGE SCALE GENOMIC DNA]</scope>
    <source>
        <strain evidence="2 3">CECT 7023</strain>
    </source>
</reference>
<feature type="transmembrane region" description="Helical" evidence="1">
    <location>
        <begin position="26"/>
        <end position="45"/>
    </location>
</feature>
<keyword evidence="1" id="KW-0812">Transmembrane</keyword>
<gene>
    <name evidence="2" type="ORF">ROA7023_02741</name>
</gene>
<dbReference type="EMBL" id="FWFZ01000014">
    <property type="protein sequence ID" value="SLN59657.1"/>
    <property type="molecule type" value="Genomic_DNA"/>
</dbReference>
<dbReference type="Proteomes" id="UP000193900">
    <property type="component" value="Unassembled WGS sequence"/>
</dbReference>
<keyword evidence="1" id="KW-1133">Transmembrane helix</keyword>
<keyword evidence="3" id="KW-1185">Reference proteome</keyword>
<name>A0A1Y5TAV9_9RHOB</name>
<sequence length="167" mass="18373">MLDWIEIVGWMAAAVTVITYAMKTMVPLRIAAIVSSVLFIIYGVAGEHWPVLGMELLLLPFNSWRLWEILSMRRKIAAGRAGAPTDFSVLKSVSRARRVGAGTAILARGDPADALYIGRNIGRNLFFSASIKKRSFHSLFFSFASLTICLGSLRTLPSPTRAEISSR</sequence>
<evidence type="ECO:0000256" key="1">
    <source>
        <dbReference type="SAM" id="Phobius"/>
    </source>
</evidence>